<dbReference type="AlphaFoldDB" id="A0A8K0CH78"/>
<name>A0A8K0CH78_IGNLU</name>
<evidence type="ECO:0000256" key="1">
    <source>
        <dbReference type="SAM" id="MobiDB-lite"/>
    </source>
</evidence>
<evidence type="ECO:0000313" key="3">
    <source>
        <dbReference type="Proteomes" id="UP000801492"/>
    </source>
</evidence>
<dbReference type="PANTHER" id="PTHR33053">
    <property type="entry name" value="PROTEIN, PUTATIVE-RELATED"/>
    <property type="match status" value="1"/>
</dbReference>
<dbReference type="Proteomes" id="UP000801492">
    <property type="component" value="Unassembled WGS sequence"/>
</dbReference>
<feature type="region of interest" description="Disordered" evidence="1">
    <location>
        <begin position="18"/>
        <end position="50"/>
    </location>
</feature>
<feature type="compositionally biased region" description="Basic and acidic residues" evidence="1">
    <location>
        <begin position="40"/>
        <end position="50"/>
    </location>
</feature>
<protein>
    <submittedName>
        <fullName evidence="2">Uncharacterized protein</fullName>
    </submittedName>
</protein>
<dbReference type="OrthoDB" id="6629909at2759"/>
<dbReference type="EMBL" id="VTPC01090026">
    <property type="protein sequence ID" value="KAF2885167.1"/>
    <property type="molecule type" value="Genomic_DNA"/>
</dbReference>
<gene>
    <name evidence="2" type="ORF">ILUMI_21012</name>
</gene>
<accession>A0A8K0CH78</accession>
<sequence>MASSSRYLSEEELKEMVRAYEAEETASENIELQSDESESDDHPNSTRHSLDVQNLSKKCCASMDVFWASNGYDRIRNWALNHEISYSAINDLLDILRKCGTVYFENLPKNAGTLLKTPRKTDVSIVQPDFYYHFGIKETIIKLLNNYSLSHKLENVEICINIDELPIFKSSNSQFYPILCSLYPNQSYIDIIGIYHGNLKPKKPNEFLKQFVDEAVDLTQNGFQFNNKILPFKIKFFICDAPAKFFITCTKCHTFLDQPRQVMSKMVFIQTMLVQVLTKLDTIENELKTLNGGRASSNIQQQSILEIIELPIYDITGIQKLEEYLANKENYNTAV</sequence>
<keyword evidence="3" id="KW-1185">Reference proteome</keyword>
<reference evidence="2" key="1">
    <citation type="submission" date="2019-08" db="EMBL/GenBank/DDBJ databases">
        <title>The genome of the North American firefly Photinus pyralis.</title>
        <authorList>
            <consortium name="Photinus pyralis genome working group"/>
            <person name="Fallon T.R."/>
            <person name="Sander Lower S.E."/>
            <person name="Weng J.-K."/>
        </authorList>
    </citation>
    <scope>NUCLEOTIDE SEQUENCE</scope>
    <source>
        <strain evidence="2">TRF0915ILg1</strain>
        <tissue evidence="2">Whole body</tissue>
    </source>
</reference>
<comment type="caution">
    <text evidence="2">The sequence shown here is derived from an EMBL/GenBank/DDBJ whole genome shotgun (WGS) entry which is preliminary data.</text>
</comment>
<proteinExistence type="predicted"/>
<evidence type="ECO:0000313" key="2">
    <source>
        <dbReference type="EMBL" id="KAF2885167.1"/>
    </source>
</evidence>
<organism evidence="2 3">
    <name type="scientific">Ignelater luminosus</name>
    <name type="common">Cucubano</name>
    <name type="synonym">Pyrophorus luminosus</name>
    <dbReference type="NCBI Taxonomy" id="2038154"/>
    <lineage>
        <taxon>Eukaryota</taxon>
        <taxon>Metazoa</taxon>
        <taxon>Ecdysozoa</taxon>
        <taxon>Arthropoda</taxon>
        <taxon>Hexapoda</taxon>
        <taxon>Insecta</taxon>
        <taxon>Pterygota</taxon>
        <taxon>Neoptera</taxon>
        <taxon>Endopterygota</taxon>
        <taxon>Coleoptera</taxon>
        <taxon>Polyphaga</taxon>
        <taxon>Elateriformia</taxon>
        <taxon>Elateroidea</taxon>
        <taxon>Elateridae</taxon>
        <taxon>Agrypninae</taxon>
        <taxon>Pyrophorini</taxon>
        <taxon>Ignelater</taxon>
    </lineage>
</organism>